<keyword evidence="2" id="KW-1185">Reference proteome</keyword>
<gene>
    <name evidence="1" type="ORF">PPENT_87.1.T2220004</name>
</gene>
<dbReference type="Proteomes" id="UP000689195">
    <property type="component" value="Unassembled WGS sequence"/>
</dbReference>
<dbReference type="EMBL" id="CAJJDO010000222">
    <property type="protein sequence ID" value="CAD8214535.1"/>
    <property type="molecule type" value="Genomic_DNA"/>
</dbReference>
<evidence type="ECO:0000313" key="2">
    <source>
        <dbReference type="Proteomes" id="UP000689195"/>
    </source>
</evidence>
<name>A0A8S1YJS1_9CILI</name>
<comment type="caution">
    <text evidence="1">The sequence shown here is derived from an EMBL/GenBank/DDBJ whole genome shotgun (WGS) entry which is preliminary data.</text>
</comment>
<proteinExistence type="predicted"/>
<sequence>MAKYKESLGLFINQYSLKKILCEGIYNQGQQIGKWKSYKKSQTLQAYIKLLERGGGLYNVQGQKNGKWIDLDDEYELFRQITHSSEYFNGKQKGNWYILYKEDSHIKEEVHIMNKVQRMEKEQKFQITFKVSNLNQLNFASQHILVNFRIVKKKEGGLYCIKDMHCKLFQRQSSDGGYYNQIGLKNNQWIETDDNFLEYQYLLIVS</sequence>
<accession>A0A8S1YJS1</accession>
<dbReference type="PANTHER" id="PTHR33706:SF1">
    <property type="entry name" value="TPR REPEAT PROTEIN"/>
    <property type="match status" value="1"/>
</dbReference>
<dbReference type="AlphaFoldDB" id="A0A8S1YJS1"/>
<dbReference type="OrthoDB" id="298777at2759"/>
<evidence type="ECO:0000313" key="1">
    <source>
        <dbReference type="EMBL" id="CAD8214535.1"/>
    </source>
</evidence>
<protein>
    <submittedName>
        <fullName evidence="1">Uncharacterized protein</fullName>
    </submittedName>
</protein>
<reference evidence="1" key="1">
    <citation type="submission" date="2021-01" db="EMBL/GenBank/DDBJ databases">
        <authorList>
            <consortium name="Genoscope - CEA"/>
            <person name="William W."/>
        </authorList>
    </citation>
    <scope>NUCLEOTIDE SEQUENCE</scope>
</reference>
<organism evidence="1 2">
    <name type="scientific">Paramecium pentaurelia</name>
    <dbReference type="NCBI Taxonomy" id="43138"/>
    <lineage>
        <taxon>Eukaryota</taxon>
        <taxon>Sar</taxon>
        <taxon>Alveolata</taxon>
        <taxon>Ciliophora</taxon>
        <taxon>Intramacronucleata</taxon>
        <taxon>Oligohymenophorea</taxon>
        <taxon>Peniculida</taxon>
        <taxon>Parameciidae</taxon>
        <taxon>Paramecium</taxon>
    </lineage>
</organism>
<dbReference type="PANTHER" id="PTHR33706">
    <property type="entry name" value="MORN VARIANT REPEAT PROTEIN"/>
    <property type="match status" value="1"/>
</dbReference>